<dbReference type="AlphaFoldDB" id="A0A6H2DL83"/>
<protein>
    <submittedName>
        <fullName evidence="2">Alcohol dehydrogenase catalytic domain-containing protein</fullName>
    </submittedName>
</protein>
<dbReference type="RefSeq" id="WP_168818354.1">
    <property type="nucleotide sequence ID" value="NZ_CP051217.1"/>
</dbReference>
<sequence length="134" mass="14274">MNPTYRAAVCTALTGPDSIVIEDLTPKSLASNEIRIAVKAAGLNFPDLLMTYGKYQFRPDPPFVPGLEVAGVVIEIADGVEDFAVGDRVLAGSKGAALPSRLSCQPKTQITWPPPSHLRKALAGRPLLQPHGML</sequence>
<accession>A0A6H2DL83</accession>
<evidence type="ECO:0000313" key="2">
    <source>
        <dbReference type="EMBL" id="QJB68511.1"/>
    </source>
</evidence>
<gene>
    <name evidence="2" type="ORF">HF685_03740</name>
</gene>
<dbReference type="InterPro" id="IPR051397">
    <property type="entry name" value="Zn-ADH-like_protein"/>
</dbReference>
<dbReference type="Gene3D" id="3.90.180.10">
    <property type="entry name" value="Medium-chain alcohol dehydrogenases, catalytic domain"/>
    <property type="match status" value="1"/>
</dbReference>
<dbReference type="EMBL" id="CP051217">
    <property type="protein sequence ID" value="QJB68511.1"/>
    <property type="molecule type" value="Genomic_DNA"/>
</dbReference>
<proteinExistence type="predicted"/>
<dbReference type="InterPro" id="IPR013154">
    <property type="entry name" value="ADH-like_N"/>
</dbReference>
<keyword evidence="3" id="KW-1185">Reference proteome</keyword>
<reference evidence="2 3" key="1">
    <citation type="submission" date="2020-04" db="EMBL/GenBank/DDBJ databases">
        <title>Genome sequence for Sphingorhabdus sp. strain M1.</title>
        <authorList>
            <person name="Park S.-J."/>
        </authorList>
    </citation>
    <scope>NUCLEOTIDE SEQUENCE [LARGE SCALE GENOMIC DNA]</scope>
    <source>
        <strain evidence="2 3">JK6</strain>
    </source>
</reference>
<evidence type="ECO:0000259" key="1">
    <source>
        <dbReference type="Pfam" id="PF08240"/>
    </source>
</evidence>
<dbReference type="KEGG" id="phao:HF685_03740"/>
<dbReference type="PANTHER" id="PTHR43677:SF4">
    <property type="entry name" value="QUINONE OXIDOREDUCTASE-LIKE PROTEIN 2"/>
    <property type="match status" value="1"/>
</dbReference>
<dbReference type="Pfam" id="PF08240">
    <property type="entry name" value="ADH_N"/>
    <property type="match status" value="1"/>
</dbReference>
<evidence type="ECO:0000313" key="3">
    <source>
        <dbReference type="Proteomes" id="UP000501600"/>
    </source>
</evidence>
<feature type="domain" description="Alcohol dehydrogenase-like N-terminal" evidence="1">
    <location>
        <begin position="31"/>
        <end position="91"/>
    </location>
</feature>
<dbReference type="Proteomes" id="UP000501600">
    <property type="component" value="Chromosome"/>
</dbReference>
<dbReference type="GO" id="GO:0016491">
    <property type="term" value="F:oxidoreductase activity"/>
    <property type="evidence" value="ECO:0007669"/>
    <property type="project" value="TreeGrafter"/>
</dbReference>
<dbReference type="PANTHER" id="PTHR43677">
    <property type="entry name" value="SHORT-CHAIN DEHYDROGENASE/REDUCTASE"/>
    <property type="match status" value="1"/>
</dbReference>
<dbReference type="SUPFAM" id="SSF50129">
    <property type="entry name" value="GroES-like"/>
    <property type="match status" value="1"/>
</dbReference>
<organism evidence="2 3">
    <name type="scientific">Parasphingorhabdus halotolerans</name>
    <dbReference type="NCBI Taxonomy" id="2725558"/>
    <lineage>
        <taxon>Bacteria</taxon>
        <taxon>Pseudomonadati</taxon>
        <taxon>Pseudomonadota</taxon>
        <taxon>Alphaproteobacteria</taxon>
        <taxon>Sphingomonadales</taxon>
        <taxon>Sphingomonadaceae</taxon>
        <taxon>Parasphingorhabdus</taxon>
    </lineage>
</organism>
<dbReference type="InterPro" id="IPR011032">
    <property type="entry name" value="GroES-like_sf"/>
</dbReference>
<name>A0A6H2DL83_9SPHN</name>